<evidence type="ECO:0000259" key="6">
    <source>
        <dbReference type="Pfam" id="PF03717"/>
    </source>
</evidence>
<dbReference type="InterPro" id="IPR012338">
    <property type="entry name" value="Beta-lactam/transpept-like"/>
</dbReference>
<evidence type="ECO:0000256" key="1">
    <source>
        <dbReference type="ARBA" id="ARBA00004370"/>
    </source>
</evidence>
<dbReference type="AlphaFoldDB" id="E8T2P5"/>
<dbReference type="SUPFAM" id="SSF56601">
    <property type="entry name" value="beta-lactamase/transpeptidase-like"/>
    <property type="match status" value="1"/>
</dbReference>
<dbReference type="Pfam" id="PF03717">
    <property type="entry name" value="PBP_dimer"/>
    <property type="match status" value="1"/>
</dbReference>
<dbReference type="Gene3D" id="3.90.1310.10">
    <property type="entry name" value="Penicillin-binding protein 2a (Domain 2)"/>
    <property type="match status" value="1"/>
</dbReference>
<evidence type="ECO:0000313" key="7">
    <source>
        <dbReference type="EMBL" id="ADU97140.1"/>
    </source>
</evidence>
<dbReference type="GO" id="GO:0016757">
    <property type="term" value="F:glycosyltransferase activity"/>
    <property type="evidence" value="ECO:0007669"/>
    <property type="project" value="UniProtKB-KW"/>
</dbReference>
<feature type="transmembrane region" description="Helical" evidence="4">
    <location>
        <begin position="26"/>
        <end position="46"/>
    </location>
</feature>
<keyword evidence="8" id="KW-1185">Reference proteome</keyword>
<feature type="domain" description="Penicillin-binding protein dimerisation" evidence="6">
    <location>
        <begin position="72"/>
        <end position="284"/>
    </location>
</feature>
<dbReference type="KEGG" id="tam:Theam_1176"/>
<dbReference type="EMBL" id="CP002444">
    <property type="protein sequence ID" value="ADU97140.1"/>
    <property type="molecule type" value="Genomic_DNA"/>
</dbReference>
<evidence type="ECO:0000256" key="4">
    <source>
        <dbReference type="SAM" id="Phobius"/>
    </source>
</evidence>
<dbReference type="EC" id="2.4.1.129" evidence="7"/>
<dbReference type="InterPro" id="IPR050515">
    <property type="entry name" value="Beta-lactam/transpept"/>
</dbReference>
<dbReference type="Proteomes" id="UP000006362">
    <property type="component" value="Chromosome"/>
</dbReference>
<name>E8T2P5_THEA1</name>
<dbReference type="Gene3D" id="3.30.450.330">
    <property type="match status" value="1"/>
</dbReference>
<dbReference type="eggNOG" id="COG0768">
    <property type="taxonomic scope" value="Bacteria"/>
</dbReference>
<evidence type="ECO:0000259" key="5">
    <source>
        <dbReference type="Pfam" id="PF00905"/>
    </source>
</evidence>
<dbReference type="OrthoDB" id="9770103at2"/>
<keyword evidence="4" id="KW-1133">Transmembrane helix</keyword>
<dbReference type="Gene3D" id="3.40.710.10">
    <property type="entry name" value="DD-peptidase/beta-lactamase superfamily"/>
    <property type="match status" value="1"/>
</dbReference>
<gene>
    <name evidence="7" type="ordered locus">Theam_1176</name>
</gene>
<dbReference type="STRING" id="648996.Theam_1176"/>
<dbReference type="InterPro" id="IPR005311">
    <property type="entry name" value="PBP_dimer"/>
</dbReference>
<protein>
    <submittedName>
        <fullName evidence="7">Peptidoglycan glycosyltransferase</fullName>
        <ecNumber evidence="7">2.4.1.129</ecNumber>
    </submittedName>
</protein>
<evidence type="ECO:0000256" key="2">
    <source>
        <dbReference type="ARBA" id="ARBA00022645"/>
    </source>
</evidence>
<keyword evidence="2" id="KW-0121">Carboxypeptidase</keyword>
<dbReference type="PANTHER" id="PTHR30627:SF1">
    <property type="entry name" value="PEPTIDOGLYCAN D,D-TRANSPEPTIDASE FTSI"/>
    <property type="match status" value="1"/>
</dbReference>
<reference evidence="7" key="1">
    <citation type="submission" date="2011-01" db="EMBL/GenBank/DDBJ databases">
        <title>Complete sequence of chromosome of Thermovibrio ammonificans HB-1.</title>
        <authorList>
            <consortium name="US DOE Joint Genome Institute"/>
            <person name="Lucas S."/>
            <person name="Copeland A."/>
            <person name="Lapidus A."/>
            <person name="Cheng J.-F."/>
            <person name="Goodwin L."/>
            <person name="Pitluck S."/>
            <person name="Davenport K."/>
            <person name="Detter J.C."/>
            <person name="Han C."/>
            <person name="Tapia R."/>
            <person name="Land M."/>
            <person name="Hauser L."/>
            <person name="Kyrpides N."/>
            <person name="Ivanova N."/>
            <person name="Ovchinnikova G."/>
            <person name="Vetriani C."/>
            <person name="Woyke T."/>
        </authorList>
    </citation>
    <scope>NUCLEOTIDE SEQUENCE [LARGE SCALE GENOMIC DNA]</scope>
    <source>
        <strain evidence="7">HB-1</strain>
    </source>
</reference>
<evidence type="ECO:0000256" key="3">
    <source>
        <dbReference type="ARBA" id="ARBA00023136"/>
    </source>
</evidence>
<keyword evidence="2" id="KW-0645">Protease</keyword>
<keyword evidence="7" id="KW-0808">Transferase</keyword>
<evidence type="ECO:0000313" key="8">
    <source>
        <dbReference type="Proteomes" id="UP000006362"/>
    </source>
</evidence>
<accession>E8T2P5</accession>
<dbReference type="HOGENOM" id="CLU_009289_6_0_0"/>
<proteinExistence type="predicted"/>
<dbReference type="SUPFAM" id="SSF56519">
    <property type="entry name" value="Penicillin binding protein dimerisation domain"/>
    <property type="match status" value="1"/>
</dbReference>
<dbReference type="Pfam" id="PF00905">
    <property type="entry name" value="Transpeptidase"/>
    <property type="match status" value="1"/>
</dbReference>
<dbReference type="GO" id="GO:0004180">
    <property type="term" value="F:carboxypeptidase activity"/>
    <property type="evidence" value="ECO:0007669"/>
    <property type="project" value="UniProtKB-KW"/>
</dbReference>
<dbReference type="GO" id="GO:0071555">
    <property type="term" value="P:cell wall organization"/>
    <property type="evidence" value="ECO:0007669"/>
    <property type="project" value="TreeGrafter"/>
</dbReference>
<dbReference type="GO" id="GO:0005886">
    <property type="term" value="C:plasma membrane"/>
    <property type="evidence" value="ECO:0007669"/>
    <property type="project" value="TreeGrafter"/>
</dbReference>
<dbReference type="GO" id="GO:0008658">
    <property type="term" value="F:penicillin binding"/>
    <property type="evidence" value="ECO:0007669"/>
    <property type="project" value="InterPro"/>
</dbReference>
<dbReference type="RefSeq" id="WP_013537926.1">
    <property type="nucleotide sequence ID" value="NC_014926.1"/>
</dbReference>
<organism evidence="7 8">
    <name type="scientific">Thermovibrio ammonificans (strain DSM 15698 / JCM 12110 / HB-1)</name>
    <dbReference type="NCBI Taxonomy" id="648996"/>
    <lineage>
        <taxon>Bacteria</taxon>
        <taxon>Pseudomonadati</taxon>
        <taxon>Aquificota</taxon>
        <taxon>Aquificia</taxon>
        <taxon>Desulfurobacteriales</taxon>
        <taxon>Desulfurobacteriaceae</taxon>
        <taxon>Thermovibrio</taxon>
    </lineage>
</organism>
<feature type="domain" description="Penicillin-binding protein transpeptidase" evidence="5">
    <location>
        <begin position="317"/>
        <end position="630"/>
    </location>
</feature>
<keyword evidence="7" id="KW-0328">Glycosyltransferase</keyword>
<dbReference type="InterPro" id="IPR036138">
    <property type="entry name" value="PBP_dimer_sf"/>
</dbReference>
<sequence>MRPIYWLRELILRVYRFIKPFKEDRLNLFFLFSLALLTVYSVRLLYLTHFDREEWIKFVNRQFSGKIKISYERGEILDRNGSLLAASERVVSFYVRPTEIKDWKLFCQIVTLQKAPLEEYAEEKGVSLEKLYELLKPLKEVTPEELQKAYEKKYTVVTYKGKKIKVPFVWLHKKAQTTPYRAAKAVKVAMRIYYTLSGESPIKKRHPDILGFVPEYKRCYPYGVGSTVVGLASDFDKGLSNLEYYLDKKGIITGKTVLLSGEKDYLGRVYLGKNASQFLTKEKGNNVLLTIDGNLQYIVEKTISEYGKKWHPKFINAVLMDPNTGEILAAASWPFYRYGEKLKKGDTSKLVARYVTDVYEPGSVMKPIVLAAALNEGVVGVNDVFYCPARIKINDRTFTNEFHGRNVKLRAWEIIEYSDNVGIIQVAQKLGKKKLYEYLKRFGFGNKTGIELPIESKGLLSNWKKWKDVEFATITFGYHISVTTLQLAAAYSALVNGGIYYKPFLIKAILDEKGNVIKSFSPVAERRVISERTSKLMRRVLTMVVEGGTAKPTKFENFYVGGKTGTAQKLIKEKGKKPHYSRKKIYATFVGFFPATNPKYVLAVTVNEPKVPKNMLWATKIAVPIFRDIAERVLLYERTAPDKKRYTVEPGGNITATEINTDFPFKNGIQQRKK</sequence>
<keyword evidence="4" id="KW-0812">Transmembrane</keyword>
<dbReference type="PANTHER" id="PTHR30627">
    <property type="entry name" value="PEPTIDOGLYCAN D,D-TRANSPEPTIDASE"/>
    <property type="match status" value="1"/>
</dbReference>
<dbReference type="InterPro" id="IPR001460">
    <property type="entry name" value="PCN-bd_Tpept"/>
</dbReference>
<comment type="subcellular location">
    <subcellularLocation>
        <location evidence="1">Membrane</location>
    </subcellularLocation>
</comment>
<keyword evidence="3 4" id="KW-0472">Membrane</keyword>
<keyword evidence="2" id="KW-0378">Hydrolase</keyword>